<protein>
    <submittedName>
        <fullName evidence="1">Uncharacterized protein</fullName>
    </submittedName>
</protein>
<name>A0ABS5UAU1_9BACT</name>
<dbReference type="RefSeq" id="WP_214300038.1">
    <property type="nucleotide sequence ID" value="NZ_JAHDYS010000012.1"/>
</dbReference>
<keyword evidence="2" id="KW-1185">Reference proteome</keyword>
<dbReference type="EMBL" id="JAHDYS010000012">
    <property type="protein sequence ID" value="MBT1072743.1"/>
    <property type="molecule type" value="Genomic_DNA"/>
</dbReference>
<reference evidence="1 2" key="1">
    <citation type="submission" date="2021-05" db="EMBL/GenBank/DDBJ databases">
        <title>The draft genome of Geobacter chapellei DSM 13688.</title>
        <authorList>
            <person name="Xu Z."/>
            <person name="Masuda Y."/>
            <person name="Itoh H."/>
            <person name="Senoo K."/>
        </authorList>
    </citation>
    <scope>NUCLEOTIDE SEQUENCE [LARGE SCALE GENOMIC DNA]</scope>
    <source>
        <strain evidence="1 2">DSM 13688</strain>
    </source>
</reference>
<accession>A0ABS5UAU1</accession>
<sequence>MIADSMTTCKFAGERFFRLYHRHCVSPDDDTLFSLLDAIHSLNDKLQKATSDNFFECHEFIALKALRNLFHHGAELINEVRPISVASLPISTDLMFLCLVPRSLVLQSIERLDKKRRVQDEAIIRSTLKWYGNVVNINPCLFNFAVHAFEKLRAIGFKFEGDEYAEFEHSYQFEEEGGHSHFVTGDISCLAGNVEEVLSVAFADIT</sequence>
<gene>
    <name evidence="1" type="ORF">KJB30_13175</name>
</gene>
<evidence type="ECO:0000313" key="2">
    <source>
        <dbReference type="Proteomes" id="UP000784128"/>
    </source>
</evidence>
<comment type="caution">
    <text evidence="1">The sequence shown here is derived from an EMBL/GenBank/DDBJ whole genome shotgun (WGS) entry which is preliminary data.</text>
</comment>
<evidence type="ECO:0000313" key="1">
    <source>
        <dbReference type="EMBL" id="MBT1072743.1"/>
    </source>
</evidence>
<proteinExistence type="predicted"/>
<organism evidence="1 2">
    <name type="scientific">Pelotalea chapellei</name>
    <dbReference type="NCBI Taxonomy" id="44671"/>
    <lineage>
        <taxon>Bacteria</taxon>
        <taxon>Pseudomonadati</taxon>
        <taxon>Thermodesulfobacteriota</taxon>
        <taxon>Desulfuromonadia</taxon>
        <taxon>Geobacterales</taxon>
        <taxon>Geobacteraceae</taxon>
        <taxon>Pelotalea</taxon>
    </lineage>
</organism>
<dbReference type="Proteomes" id="UP000784128">
    <property type="component" value="Unassembled WGS sequence"/>
</dbReference>